<dbReference type="OrthoDB" id="123205at2"/>
<dbReference type="AlphaFoldDB" id="A0A372ITX1"/>
<protein>
    <submittedName>
        <fullName evidence="2">Uncharacterized protein</fullName>
    </submittedName>
</protein>
<organism evidence="2 3">
    <name type="scientific">Paracidobacterium acidisoli</name>
    <dbReference type="NCBI Taxonomy" id="2303751"/>
    <lineage>
        <taxon>Bacteria</taxon>
        <taxon>Pseudomonadati</taxon>
        <taxon>Acidobacteriota</taxon>
        <taxon>Terriglobia</taxon>
        <taxon>Terriglobales</taxon>
        <taxon>Acidobacteriaceae</taxon>
        <taxon>Paracidobacterium</taxon>
    </lineage>
</organism>
<evidence type="ECO:0000313" key="3">
    <source>
        <dbReference type="Proteomes" id="UP000264702"/>
    </source>
</evidence>
<feature type="compositionally biased region" description="Low complexity" evidence="1">
    <location>
        <begin position="205"/>
        <end position="215"/>
    </location>
</feature>
<sequence>MQPPGTLPNGRRVAVPPQFYRQQQPGPSQQIRPGQPPAPSAAPSSSQGSPASSQPVPAPAAAPGHAPSLSDKPAQPAQVHLTSGDLSVQADNSSLVQILHDVSSSTGMTVDGLGKDQRVFGSYGPAKTSDVLSALLEDSGYNVMMVGATSGGAPRQLFLTPRNASTPAAGAPQPRPAQDEAEDDAPTPEPPPPMQSPDQPEVRTPQQMLQQLQRMRQQRQQDEQQEPQQPPQQQ</sequence>
<gene>
    <name evidence="2" type="ORF">D0Y96_01285</name>
</gene>
<proteinExistence type="predicted"/>
<accession>A0A372ITX1</accession>
<dbReference type="RefSeq" id="WP_117297475.1">
    <property type="nucleotide sequence ID" value="NZ_QVQT02000001.1"/>
</dbReference>
<reference evidence="2 3" key="1">
    <citation type="submission" date="2018-08" db="EMBL/GenBank/DDBJ databases">
        <title>Acidipila sp. 4G-K13, an acidobacterium isolated from forest soil.</title>
        <authorList>
            <person name="Gao Z.-H."/>
            <person name="Qiu L.-H."/>
        </authorList>
    </citation>
    <scope>NUCLEOTIDE SEQUENCE [LARGE SCALE GENOMIC DNA]</scope>
    <source>
        <strain evidence="2 3">4G-K13</strain>
    </source>
</reference>
<evidence type="ECO:0000256" key="1">
    <source>
        <dbReference type="SAM" id="MobiDB-lite"/>
    </source>
</evidence>
<evidence type="ECO:0000313" key="2">
    <source>
        <dbReference type="EMBL" id="RFU18239.1"/>
    </source>
</evidence>
<feature type="compositionally biased region" description="Polar residues" evidence="1">
    <location>
        <begin position="20"/>
        <end position="32"/>
    </location>
</feature>
<feature type="compositionally biased region" description="Low complexity" evidence="1">
    <location>
        <begin position="41"/>
        <end position="70"/>
    </location>
</feature>
<comment type="caution">
    <text evidence="2">The sequence shown here is derived from an EMBL/GenBank/DDBJ whole genome shotgun (WGS) entry which is preliminary data.</text>
</comment>
<dbReference type="Proteomes" id="UP000264702">
    <property type="component" value="Unassembled WGS sequence"/>
</dbReference>
<dbReference type="EMBL" id="QVQT01000001">
    <property type="protein sequence ID" value="RFU18239.1"/>
    <property type="molecule type" value="Genomic_DNA"/>
</dbReference>
<feature type="region of interest" description="Disordered" evidence="1">
    <location>
        <begin position="1"/>
        <end position="86"/>
    </location>
</feature>
<feature type="region of interest" description="Disordered" evidence="1">
    <location>
        <begin position="151"/>
        <end position="234"/>
    </location>
</feature>
<name>A0A372ITX1_9BACT</name>
<keyword evidence="3" id="KW-1185">Reference proteome</keyword>